<dbReference type="AlphaFoldDB" id="A0A2N9G343"/>
<dbReference type="EMBL" id="OIVN01001427">
    <property type="protein sequence ID" value="SPC93825.1"/>
    <property type="molecule type" value="Genomic_DNA"/>
</dbReference>
<reference evidence="2" key="1">
    <citation type="submission" date="2018-02" db="EMBL/GenBank/DDBJ databases">
        <authorList>
            <person name="Cohen D.B."/>
            <person name="Kent A.D."/>
        </authorList>
    </citation>
    <scope>NUCLEOTIDE SEQUENCE</scope>
</reference>
<sequence length="485" mass="54104">MAELRALTGEEYEKKALIAADLERIALLEEISWYAISEHITLFYNRLFTEEESQRPLLDGLDFFMISDEDVVWLERSFDEDEVGGVVFGFKGDKTPGPDGFTMGFIQSYWEVVKADIMVVLKDFHGFYSFEKSLNATFVSLIPKKSKAMEVKDFRPISLVGGHQILDFVLIANECLDSRVQQGDPGVLSRFSILVNGSPSGFFASSRGLRQVDALSPLLFVIVMEALSRLLDRVVWEGLCLGFTVGKSDETSLMVSHLFFANDTLIFCDADSDQISNLRHVFSWFEVCSGLKINLSKSEIVSVGDVPNIEDIREILGCKLALLPMKYLGLPLGANFKEKTIWNSVLEKVERRLAGWKRLYLSKGGKATLVKSTLSNIPTYFLSLFPIPAGVARSSPRKVVVAVWFGKRCLVEVGGGCEGAFPELFAISRDKEASVDDIMSFLNGPLWQSLQFGCLKDGAPLCDVVYLEGEEWSSLRGLRKICFCS</sequence>
<dbReference type="InterPro" id="IPR000477">
    <property type="entry name" value="RT_dom"/>
</dbReference>
<feature type="domain" description="Reverse transcriptase" evidence="1">
    <location>
        <begin position="194"/>
        <end position="331"/>
    </location>
</feature>
<name>A0A2N9G343_FAGSY</name>
<proteinExistence type="predicted"/>
<evidence type="ECO:0000259" key="1">
    <source>
        <dbReference type="Pfam" id="PF00078"/>
    </source>
</evidence>
<accession>A0A2N9G343</accession>
<protein>
    <recommendedName>
        <fullName evidence="1">Reverse transcriptase domain-containing protein</fullName>
    </recommendedName>
</protein>
<dbReference type="Pfam" id="PF00078">
    <property type="entry name" value="RVT_1"/>
    <property type="match status" value="1"/>
</dbReference>
<organism evidence="2">
    <name type="scientific">Fagus sylvatica</name>
    <name type="common">Beechnut</name>
    <dbReference type="NCBI Taxonomy" id="28930"/>
    <lineage>
        <taxon>Eukaryota</taxon>
        <taxon>Viridiplantae</taxon>
        <taxon>Streptophyta</taxon>
        <taxon>Embryophyta</taxon>
        <taxon>Tracheophyta</taxon>
        <taxon>Spermatophyta</taxon>
        <taxon>Magnoliopsida</taxon>
        <taxon>eudicotyledons</taxon>
        <taxon>Gunneridae</taxon>
        <taxon>Pentapetalae</taxon>
        <taxon>rosids</taxon>
        <taxon>fabids</taxon>
        <taxon>Fagales</taxon>
        <taxon>Fagaceae</taxon>
        <taxon>Fagus</taxon>
    </lineage>
</organism>
<gene>
    <name evidence="2" type="ORF">FSB_LOCUS21707</name>
</gene>
<dbReference type="PANTHER" id="PTHR33116:SF78">
    <property type="entry name" value="OS12G0587133 PROTEIN"/>
    <property type="match status" value="1"/>
</dbReference>
<evidence type="ECO:0000313" key="2">
    <source>
        <dbReference type="EMBL" id="SPC93825.1"/>
    </source>
</evidence>
<dbReference type="PANTHER" id="PTHR33116">
    <property type="entry name" value="REVERSE TRANSCRIPTASE ZINC-BINDING DOMAIN-CONTAINING PROTEIN-RELATED-RELATED"/>
    <property type="match status" value="1"/>
</dbReference>